<evidence type="ECO:0000313" key="9">
    <source>
        <dbReference type="EMBL" id="KAH8081296.1"/>
    </source>
</evidence>
<dbReference type="GO" id="GO:0005737">
    <property type="term" value="C:cytoplasm"/>
    <property type="evidence" value="ECO:0007669"/>
    <property type="project" value="UniProtKB-SubCell"/>
</dbReference>
<keyword evidence="4" id="KW-0963">Cytoplasm</keyword>
<evidence type="ECO:0000256" key="7">
    <source>
        <dbReference type="ARBA" id="ARBA00023242"/>
    </source>
</evidence>
<organism evidence="9 10">
    <name type="scientific">Cristinia sonorae</name>
    <dbReference type="NCBI Taxonomy" id="1940300"/>
    <lineage>
        <taxon>Eukaryota</taxon>
        <taxon>Fungi</taxon>
        <taxon>Dikarya</taxon>
        <taxon>Basidiomycota</taxon>
        <taxon>Agaricomycotina</taxon>
        <taxon>Agaricomycetes</taxon>
        <taxon>Agaricomycetidae</taxon>
        <taxon>Agaricales</taxon>
        <taxon>Pleurotineae</taxon>
        <taxon>Stephanosporaceae</taxon>
        <taxon>Cristinia</taxon>
    </lineage>
</organism>
<comment type="subcellular location">
    <subcellularLocation>
        <location evidence="2">Cytoplasm</location>
    </subcellularLocation>
    <subcellularLocation>
        <location evidence="1">Nucleus</location>
    </subcellularLocation>
</comment>
<accession>A0A8K0XKJ5</accession>
<feature type="domain" description="IPO4/5-like TPR repeats" evidence="8">
    <location>
        <begin position="99"/>
        <end position="256"/>
    </location>
</feature>
<dbReference type="PANTHER" id="PTHR10527">
    <property type="entry name" value="IMPORTIN BETA"/>
    <property type="match status" value="1"/>
</dbReference>
<gene>
    <name evidence="9" type="ORF">BXZ70DRAFT_1012392</name>
</gene>
<sequence length="1053" mass="116692">MSPEDALQLLKQYDEDESNRKAKLARLKRDFYSKPECVKTLLQAINLHDGSEAVAAEHLRDHISDHWGALSVEDKEDVRRSLVRALQRVDNGQALTIGVAQVIVAIARIELPVGEWPQLVLQLINACKSDRTELQEIVSETLTVMVKIIPRGMEPFSRNLIKLWGEHVRAGRRSSDGQHTRVAVIAVNGLTALLATLDKDNRDIESIKLLVPHFVKLLEGCFKSWPNGDGETLWNDFKTLFSLDYPVVGSHLPDIVKCLLKTAADKNAADEIRLQPLNALDWLIQQKKYQIQRHKLVTTMVDKLVRIISDAEDEDSDTGDSAFDAACRVLRTLCTSLPPSQTYPLLLKHIKSGSKSKDERKRQIAIVLLDIGISGWQDYLEPRMSEIWPFLRNAYRDSSEYMRSVADMHATLMPVLLKCWEEDAGADIGDAIKVVVNTAGFPIDNYLESLVSLADDIDSEDKSLADKAIIASILGSVAKASQARFLPYLASTMEKLSPLAILSTDSEEQYAVDSYMSAVGQIANAVGKDAFRPYFADAFELAVLAMQMDAEPTMRCGGAKLCGELASAFKDGFAPNLHAAMTTLITNLQVPEPEETSSWMSHWERHLTGDDDEQSKPDTSDIISSIRQEKQQIVETIATIFTSTTSHFLAYVDRSSTEILRLSSHPDVTVRNSAVVALLEMIRASYETAGKSKWSPGVGVQTSLDPRTASLISRTLPVVLSICETCRDQEVIKELFSALQETMKKVGPAIFYSRKPEDFYQAAARVLQHTAPCMQDPQHEEVIPCVEGSSTEMDLIGEACYLIASTTLALGKDSLRAFPALYDLVAQYTASSTSPMSDKKYPPSIRMSAGGAFVDIVKALENAITPYTESALELCFSYLKEQRFDLRTNALPSLSALIKYSETDLSPHFGRILEEIRPLLKVTPKSSKNERWIHENAISLLAHMVERNPAAVPLDEAVPTILNALPLKTDTGENKCLFDAILGCCRKEPQVFEPYMPKLLEVLVRICDPENLEDTVDNEARAVVDLLICALDTAFPAQVRAAGLGPFVPSPDR</sequence>
<dbReference type="SUPFAM" id="SSF48371">
    <property type="entry name" value="ARM repeat"/>
    <property type="match status" value="2"/>
</dbReference>
<dbReference type="GO" id="GO:0006606">
    <property type="term" value="P:protein import into nucleus"/>
    <property type="evidence" value="ECO:0007669"/>
    <property type="project" value="InterPro"/>
</dbReference>
<dbReference type="InterPro" id="IPR057672">
    <property type="entry name" value="TPR_IPO4/5"/>
</dbReference>
<evidence type="ECO:0000256" key="2">
    <source>
        <dbReference type="ARBA" id="ARBA00004496"/>
    </source>
</evidence>
<evidence type="ECO:0000256" key="5">
    <source>
        <dbReference type="ARBA" id="ARBA00022737"/>
    </source>
</evidence>
<evidence type="ECO:0000256" key="4">
    <source>
        <dbReference type="ARBA" id="ARBA00022490"/>
    </source>
</evidence>
<keyword evidence="6" id="KW-0653">Protein transport</keyword>
<evidence type="ECO:0000313" key="10">
    <source>
        <dbReference type="Proteomes" id="UP000813824"/>
    </source>
</evidence>
<keyword evidence="3" id="KW-0813">Transport</keyword>
<name>A0A8K0XKJ5_9AGAR</name>
<comment type="caution">
    <text evidence="9">The sequence shown here is derived from an EMBL/GenBank/DDBJ whole genome shotgun (WGS) entry which is preliminary data.</text>
</comment>
<keyword evidence="10" id="KW-1185">Reference proteome</keyword>
<keyword evidence="5" id="KW-0677">Repeat</keyword>
<reference evidence="9" key="1">
    <citation type="journal article" date="2021" name="New Phytol.">
        <title>Evolutionary innovations through gain and loss of genes in the ectomycorrhizal Boletales.</title>
        <authorList>
            <person name="Wu G."/>
            <person name="Miyauchi S."/>
            <person name="Morin E."/>
            <person name="Kuo A."/>
            <person name="Drula E."/>
            <person name="Varga T."/>
            <person name="Kohler A."/>
            <person name="Feng B."/>
            <person name="Cao Y."/>
            <person name="Lipzen A."/>
            <person name="Daum C."/>
            <person name="Hundley H."/>
            <person name="Pangilinan J."/>
            <person name="Johnson J."/>
            <person name="Barry K."/>
            <person name="LaButti K."/>
            <person name="Ng V."/>
            <person name="Ahrendt S."/>
            <person name="Min B."/>
            <person name="Choi I.G."/>
            <person name="Park H."/>
            <person name="Plett J.M."/>
            <person name="Magnuson J."/>
            <person name="Spatafora J.W."/>
            <person name="Nagy L.G."/>
            <person name="Henrissat B."/>
            <person name="Grigoriev I.V."/>
            <person name="Yang Z.L."/>
            <person name="Xu J."/>
            <person name="Martin F.M."/>
        </authorList>
    </citation>
    <scope>NUCLEOTIDE SEQUENCE</scope>
    <source>
        <strain evidence="9">KKN 215</strain>
    </source>
</reference>
<evidence type="ECO:0000259" key="8">
    <source>
        <dbReference type="Pfam" id="PF25780"/>
    </source>
</evidence>
<dbReference type="Gene3D" id="1.25.10.10">
    <property type="entry name" value="Leucine-rich Repeat Variant"/>
    <property type="match status" value="1"/>
</dbReference>
<dbReference type="Pfam" id="PF25780">
    <property type="entry name" value="TPR_IPO5"/>
    <property type="match status" value="1"/>
</dbReference>
<dbReference type="OrthoDB" id="7862313at2759"/>
<protein>
    <submittedName>
        <fullName evidence="9">Armadillo-type protein</fullName>
    </submittedName>
</protein>
<dbReference type="InterPro" id="IPR016024">
    <property type="entry name" value="ARM-type_fold"/>
</dbReference>
<dbReference type="InterPro" id="IPR040122">
    <property type="entry name" value="Importin_beta"/>
</dbReference>
<evidence type="ECO:0000256" key="1">
    <source>
        <dbReference type="ARBA" id="ARBA00004123"/>
    </source>
</evidence>
<dbReference type="InterPro" id="IPR011989">
    <property type="entry name" value="ARM-like"/>
</dbReference>
<dbReference type="EMBL" id="JAEVFJ010000052">
    <property type="protein sequence ID" value="KAH8081296.1"/>
    <property type="molecule type" value="Genomic_DNA"/>
</dbReference>
<dbReference type="AlphaFoldDB" id="A0A8K0XKJ5"/>
<proteinExistence type="predicted"/>
<evidence type="ECO:0000256" key="3">
    <source>
        <dbReference type="ARBA" id="ARBA00022448"/>
    </source>
</evidence>
<evidence type="ECO:0000256" key="6">
    <source>
        <dbReference type="ARBA" id="ARBA00022927"/>
    </source>
</evidence>
<keyword evidence="7" id="KW-0539">Nucleus</keyword>
<dbReference type="Proteomes" id="UP000813824">
    <property type="component" value="Unassembled WGS sequence"/>
</dbReference>